<keyword evidence="1" id="KW-0472">Membrane</keyword>
<dbReference type="Pfam" id="PF04341">
    <property type="entry name" value="DUF485"/>
    <property type="match status" value="1"/>
</dbReference>
<dbReference type="InterPro" id="IPR052959">
    <property type="entry name" value="Inner_membrane_assoc"/>
</dbReference>
<proteinExistence type="predicted"/>
<accession>A0ABT5N7B9</accession>
<organism evidence="2 3">
    <name type="scientific">Curvibacter cyanobacteriorum</name>
    <dbReference type="NCBI Taxonomy" id="3026422"/>
    <lineage>
        <taxon>Bacteria</taxon>
        <taxon>Pseudomonadati</taxon>
        <taxon>Pseudomonadota</taxon>
        <taxon>Betaproteobacteria</taxon>
        <taxon>Burkholderiales</taxon>
        <taxon>Comamonadaceae</taxon>
        <taxon>Curvibacter</taxon>
    </lineage>
</organism>
<protein>
    <submittedName>
        <fullName evidence="2">DUF485 domain-containing protein</fullName>
    </submittedName>
</protein>
<dbReference type="Proteomes" id="UP001528673">
    <property type="component" value="Unassembled WGS sequence"/>
</dbReference>
<dbReference type="InterPro" id="IPR007436">
    <property type="entry name" value="DUF485"/>
</dbReference>
<feature type="transmembrane region" description="Helical" evidence="1">
    <location>
        <begin position="24"/>
        <end position="46"/>
    </location>
</feature>
<keyword evidence="1" id="KW-1133">Transmembrane helix</keyword>
<reference evidence="2 3" key="1">
    <citation type="submission" date="2023-02" db="EMBL/GenBank/DDBJ databases">
        <title>Bacterial whole genomic sequence of Curvibacter sp. HBC61.</title>
        <authorList>
            <person name="Le V."/>
            <person name="Ko S.-R."/>
            <person name="Ahn C.-Y."/>
            <person name="Oh H.-M."/>
        </authorList>
    </citation>
    <scope>NUCLEOTIDE SEQUENCE [LARGE SCALE GENOMIC DNA]</scope>
    <source>
        <strain evidence="2 3">HBC61</strain>
    </source>
</reference>
<sequence length="102" mass="11150">MSDPIVDKIKSNPKYQTLQKKRNGLGFLLTVLMLVVYYGYIALIAFNKPFLAQPVGAGVTSLGIPIGMGVIVFTIIITGIYVKRANGEFDELTKDILKDANS</sequence>
<evidence type="ECO:0000313" key="2">
    <source>
        <dbReference type="EMBL" id="MDD0840998.1"/>
    </source>
</evidence>
<gene>
    <name evidence="2" type="ORF">PSQ40_20645</name>
</gene>
<keyword evidence="3" id="KW-1185">Reference proteome</keyword>
<name>A0ABT5N7B9_9BURK</name>
<keyword evidence="1" id="KW-0812">Transmembrane</keyword>
<evidence type="ECO:0000256" key="1">
    <source>
        <dbReference type="SAM" id="Phobius"/>
    </source>
</evidence>
<dbReference type="PANTHER" id="PTHR38598">
    <property type="entry name" value="INNER MEMBRANE PROTEIN YJCH"/>
    <property type="match status" value="1"/>
</dbReference>
<evidence type="ECO:0000313" key="3">
    <source>
        <dbReference type="Proteomes" id="UP001528673"/>
    </source>
</evidence>
<dbReference type="PANTHER" id="PTHR38598:SF1">
    <property type="entry name" value="INNER MEMBRANE PROTEIN YJCH"/>
    <property type="match status" value="1"/>
</dbReference>
<feature type="transmembrane region" description="Helical" evidence="1">
    <location>
        <begin position="58"/>
        <end position="82"/>
    </location>
</feature>
<comment type="caution">
    <text evidence="2">The sequence shown here is derived from an EMBL/GenBank/DDBJ whole genome shotgun (WGS) entry which is preliminary data.</text>
</comment>
<dbReference type="EMBL" id="JAQSIP010000014">
    <property type="protein sequence ID" value="MDD0840998.1"/>
    <property type="molecule type" value="Genomic_DNA"/>
</dbReference>
<dbReference type="RefSeq" id="WP_273953782.1">
    <property type="nucleotide sequence ID" value="NZ_JAQSIP010000014.1"/>
</dbReference>